<reference evidence="4" key="1">
    <citation type="journal article" date="2019" name="Int. J. Syst. Evol. Microbiol.">
        <title>The Global Catalogue of Microorganisms (GCM) 10K type strain sequencing project: providing services to taxonomists for standard genome sequencing and annotation.</title>
        <authorList>
            <consortium name="The Broad Institute Genomics Platform"/>
            <consortium name="The Broad Institute Genome Sequencing Center for Infectious Disease"/>
            <person name="Wu L."/>
            <person name="Ma J."/>
        </authorList>
    </citation>
    <scope>NUCLEOTIDE SEQUENCE [LARGE SCALE GENOMIC DNA]</scope>
    <source>
        <strain evidence="4">JCM 3380</strain>
    </source>
</reference>
<name>A0ABP3ECA3_9PSEU</name>
<dbReference type="SMART" id="SM00306">
    <property type="entry name" value="HintN"/>
    <property type="match status" value="1"/>
</dbReference>
<protein>
    <submittedName>
        <fullName evidence="3">RHS repeat-associated core domain-containing protein</fullName>
    </submittedName>
</protein>
<dbReference type="PROSITE" id="PS50817">
    <property type="entry name" value="INTEIN_N_TER"/>
    <property type="match status" value="1"/>
</dbReference>
<dbReference type="EMBL" id="BAAABU010000024">
    <property type="protein sequence ID" value="GAA0256417.1"/>
    <property type="molecule type" value="Genomic_DNA"/>
</dbReference>
<dbReference type="CDD" id="cd20745">
    <property type="entry name" value="FIX_RhsA_AHH_HNH-like"/>
    <property type="match status" value="1"/>
</dbReference>
<dbReference type="InterPro" id="IPR050708">
    <property type="entry name" value="T6SS_VgrG/RHS"/>
</dbReference>
<feature type="region of interest" description="Disordered" evidence="1">
    <location>
        <begin position="20"/>
        <end position="39"/>
    </location>
</feature>
<comment type="caution">
    <text evidence="3">The sequence shown here is derived from an EMBL/GenBank/DDBJ whole genome shotgun (WGS) entry which is preliminary data.</text>
</comment>
<dbReference type="InterPro" id="IPR031325">
    <property type="entry name" value="RHS_repeat"/>
</dbReference>
<evidence type="ECO:0000313" key="4">
    <source>
        <dbReference type="Proteomes" id="UP001500416"/>
    </source>
</evidence>
<dbReference type="CDD" id="cd00081">
    <property type="entry name" value="Hint"/>
    <property type="match status" value="1"/>
</dbReference>
<dbReference type="Pfam" id="PF05593">
    <property type="entry name" value="RHS_repeat"/>
    <property type="match status" value="3"/>
</dbReference>
<dbReference type="InterPro" id="IPR030934">
    <property type="entry name" value="Intein_C"/>
</dbReference>
<dbReference type="NCBIfam" id="TIGR01643">
    <property type="entry name" value="YD_repeat_2x"/>
    <property type="match status" value="4"/>
</dbReference>
<dbReference type="PANTHER" id="PTHR32305:SF17">
    <property type="entry name" value="TRNA NUCLEASE WAPA"/>
    <property type="match status" value="1"/>
</dbReference>
<dbReference type="InterPro" id="IPR003587">
    <property type="entry name" value="Hint_dom_N"/>
</dbReference>
<evidence type="ECO:0000259" key="2">
    <source>
        <dbReference type="SMART" id="SM00306"/>
    </source>
</evidence>
<evidence type="ECO:0000256" key="1">
    <source>
        <dbReference type="SAM" id="MobiDB-lite"/>
    </source>
</evidence>
<dbReference type="RefSeq" id="WP_343938489.1">
    <property type="nucleotide sequence ID" value="NZ_BAAABU010000024.1"/>
</dbReference>
<feature type="domain" description="Hint" evidence="2">
    <location>
        <begin position="1975"/>
        <end position="2076"/>
    </location>
</feature>
<evidence type="ECO:0000313" key="3">
    <source>
        <dbReference type="EMBL" id="GAA0256417.1"/>
    </source>
</evidence>
<dbReference type="Gene3D" id="2.180.10.10">
    <property type="entry name" value="RHS repeat-associated core"/>
    <property type="match status" value="2"/>
</dbReference>
<dbReference type="NCBIfam" id="TIGR03696">
    <property type="entry name" value="Rhs_assc_core"/>
    <property type="match status" value="1"/>
</dbReference>
<feature type="region of interest" description="Disordered" evidence="1">
    <location>
        <begin position="1580"/>
        <end position="1601"/>
    </location>
</feature>
<accession>A0ABP3ECA3</accession>
<dbReference type="InterPro" id="IPR036844">
    <property type="entry name" value="Hint_dom_sf"/>
</dbReference>
<dbReference type="SUPFAM" id="SSF51294">
    <property type="entry name" value="Hedgehog/intein (Hint) domain"/>
    <property type="match status" value="1"/>
</dbReference>
<dbReference type="InterPro" id="IPR006141">
    <property type="entry name" value="Intein_N"/>
</dbReference>
<dbReference type="NCBIfam" id="TIGR01443">
    <property type="entry name" value="intein_Cterm"/>
    <property type="match status" value="1"/>
</dbReference>
<dbReference type="InterPro" id="IPR006530">
    <property type="entry name" value="YD"/>
</dbReference>
<keyword evidence="4" id="KW-1185">Reference proteome</keyword>
<organism evidence="3 4">
    <name type="scientific">Saccharothrix mutabilis subsp. mutabilis</name>
    <dbReference type="NCBI Taxonomy" id="66855"/>
    <lineage>
        <taxon>Bacteria</taxon>
        <taxon>Bacillati</taxon>
        <taxon>Actinomycetota</taxon>
        <taxon>Actinomycetes</taxon>
        <taxon>Pseudonocardiales</taxon>
        <taxon>Pseudonocardiaceae</taxon>
        <taxon>Saccharothrix</taxon>
    </lineage>
</organism>
<feature type="compositionally biased region" description="Low complexity" evidence="1">
    <location>
        <begin position="1580"/>
        <end position="1600"/>
    </location>
</feature>
<dbReference type="Gene3D" id="2.170.16.10">
    <property type="entry name" value="Hedgehog/Intein (Hint) domain"/>
    <property type="match status" value="1"/>
</dbReference>
<dbReference type="InterPro" id="IPR022385">
    <property type="entry name" value="Rhs_assc_core"/>
</dbReference>
<dbReference type="Pfam" id="PF07591">
    <property type="entry name" value="PT-HINT"/>
    <property type="match status" value="1"/>
</dbReference>
<gene>
    <name evidence="3" type="ORF">GCM10010492_66680</name>
</gene>
<sequence>MTAGLTSDVLRTVDLPVAEPVKPVPHTEHPLAEQRTAPGPAPFEAVDATWPRGGTATVAAGASPRRAGDLPVTVAVQAGEKDIEVVVADQSAAQRAGVVGVVLAVTPSEDADASMSVGVDYSAFRNAVGGEFGSRLRLERLPACALTTPESAQCQVREPLPSRNDSAAKTVTAELAAEPVVLAATADGEGPNGTYEASALAPSGTWSVGGNSGTFGWSYPIELPSLTYGKAVAPTVALSYSSSTVDGRTMATNNQAGAIGQGWGFSPGSIERTYRSCSSDKTLPQEQRTGDLCWAGQIVTMNLEGQAAELVYEEATNTWKSASDGGARIELLTGAANGVNGGEYWKVTNTSGVSYYFGRNRGPGYTDQEQTNSAWTVPVYGPRSGDKCHNPSGFAASWCNQAWRWNLDFVEDTQGNVTSYYYTPENNHYGANKQTTGVSYTRGGWLKRIDYGLRNVNGSIYGGVVPHQVVFDVTERCQPSAEFDCDPAKFTAANAKYWPDVPQDQECKAGAVCNVHSPSYWSTKRLTTITTQYNQGSGPVKVDQYSLGQQLPHHLDTVKELLLTSITRKGFQGTTSIELPPLTFAYQSMDNRVVGYRDNSAMAHKRLTEIQTDTGSAIRVTYSPVDCAANNVPTDLVNNTRRCFPVYWTLPFNQDPTLDFFHKYVVEKVVTQDLGRYQDPNDRRTTSPDQVSTYTYLGTPAWHYDDFELVRPEHRTYGQFRGYAKVEKRTGDPAYKYDDVADRQTLTRTTYFRGMDGDTLPSNGRRTATVTNSLGETVTDQARFAGAAFEEEVFNGDGGPRVSSTITEPTIVGTTATRTRTGLPPLTAVIVAETRKRTITDLAGGGTRTATTTSRYDALGRLTHSTESGDGVPDLCTRTTYADNTTAWVRDRVAETVVSQQVCPADGVAQTDILSAKRTYYDQQATLGQVTTGNAFRTDSATADTGGQLTFATTGTVSYDATGRLLTTTDALQRTTRVAYTPADGGVLTKTVTTNAKNQTSTVEVEPARGKTTAAIDVGGRRHDVVYDALGRVVEVWKPGQIRRAGGGSPATTYEYTVRTNGPLAVTTRTLVDYRTGLNYLTKIDVFDSLGQLRSTQSEALDGTANRVVKDVFYDSLGRVRHSYNRYATTGAPSTTLLQVGPSEVDDRTVTEYDGAGRATLTTAYKGLTPTWKTRTVHGGDRTTVFPPHGSVTRTTITDVRGRVIESRDYTAAPIINGDTVSGGAFQAATREYTPLGKLAKVNDTVGNHWTFGYDLMGRKTSQTDPDAGASSTTYDLAGQILTTTDARGQKLAFTYDELGRRTGEFVDSTAGTRLTTWSYDNAENGVGLPGFTTRHTPNGLYRTGPSAYDGQGLIARSITQLPSSETGLSSLYTTKFGFTSTGQLVTVEQPTAGGLPGEVVTTRYNKYGLPNATDGSNVYVSASTYTAFGEAQQLTLGPEHNRATLTYRYDEQTRRLAGTNLTAQAADGQIDDTGYSYDPSGNVTKTVNTQGRTGQAPVRTQCYNYDALRRLTNAWTATDDCAASPTTTPGHANIGGPTPYWTSWTFEPSGLRATQTQHALPGATGDTTTTYTYPNTGAARPHALTSATTSGPSGSTLSSYDYDPAGNTTRRTQPSGEHTFTWDRENRLDTVTSPGGTTKYVYDADGNQLVRKDPGKTTLYLPGQEFTRDNSSGVITATRYYLHGGSTVALRVSGTNPVYVVSDLHGTNTLAVQSVGFATSRRTFDPYGNQLNPVEGLPWPDRHGFLNKPVSETTGLTDIGARKYDAFTGRFISVDPILDLDNPQQWTGYVYADNNPTTFSDPTGLIRQCGVDGAGCGARNYDKSNAYNEKVNKVNNLIRSIQGHAAKSIKPTARDNCKGVSSYVAMQTSCGSSRTQTATSEYPKCAECRNGPWSREKLQMFIDMMGVAVPAIGDGADLANCGIHAAYGEWGDASLSCAAAVPIVGIAAGLAKMAKNGQKLADTAGDGKAAVKCANSFTGDTHVLMADGTTKPIDQIKVGDKVTNSEPESAETEQHVVLAVIVTDADKDYADLTIATPDGNKTIRATAHHPIYNATAKRWVDADDLKPGDQLTTPGNGRATIEATRLYTATLRNYNLTVEQIHTYYVLAGTTPVVVHNSGPCGISTRHERAGDIGNYTDGQKTRDPASQWYHEELSNDELLDGINNPAPGDGILVSRDGKILGGHHRKDELIARIKDGRIDPNTQIRIDVYEGE</sequence>
<dbReference type="PANTHER" id="PTHR32305">
    <property type="match status" value="1"/>
</dbReference>
<dbReference type="Proteomes" id="UP001500416">
    <property type="component" value="Unassembled WGS sequence"/>
</dbReference>
<proteinExistence type="predicted"/>